<keyword evidence="1" id="KW-0812">Transmembrane</keyword>
<dbReference type="EMBL" id="GGEC01082802">
    <property type="protein sequence ID" value="MBX63286.1"/>
    <property type="molecule type" value="Transcribed_RNA"/>
</dbReference>
<sequence>MCGSMEQRVSFGLDVLPFDHEIFQISFFYVSCLLSLGVIYALYLVPFSQSFTLLLVCVVQLPYSFADFH</sequence>
<evidence type="ECO:0000256" key="1">
    <source>
        <dbReference type="SAM" id="Phobius"/>
    </source>
</evidence>
<proteinExistence type="predicted"/>
<protein>
    <submittedName>
        <fullName evidence="2">Uncharacterized protein</fullName>
    </submittedName>
</protein>
<name>A0A2P2Q8H2_RHIMU</name>
<organism evidence="2">
    <name type="scientific">Rhizophora mucronata</name>
    <name type="common">Asiatic mangrove</name>
    <dbReference type="NCBI Taxonomy" id="61149"/>
    <lineage>
        <taxon>Eukaryota</taxon>
        <taxon>Viridiplantae</taxon>
        <taxon>Streptophyta</taxon>
        <taxon>Embryophyta</taxon>
        <taxon>Tracheophyta</taxon>
        <taxon>Spermatophyta</taxon>
        <taxon>Magnoliopsida</taxon>
        <taxon>eudicotyledons</taxon>
        <taxon>Gunneridae</taxon>
        <taxon>Pentapetalae</taxon>
        <taxon>rosids</taxon>
        <taxon>fabids</taxon>
        <taxon>Malpighiales</taxon>
        <taxon>Rhizophoraceae</taxon>
        <taxon>Rhizophora</taxon>
    </lineage>
</organism>
<evidence type="ECO:0000313" key="2">
    <source>
        <dbReference type="EMBL" id="MBX63286.1"/>
    </source>
</evidence>
<reference evidence="2" key="1">
    <citation type="submission" date="2018-02" db="EMBL/GenBank/DDBJ databases">
        <title>Rhizophora mucronata_Transcriptome.</title>
        <authorList>
            <person name="Meera S.P."/>
            <person name="Sreeshan A."/>
            <person name="Augustine A."/>
        </authorList>
    </citation>
    <scope>NUCLEOTIDE SEQUENCE</scope>
    <source>
        <tissue evidence="2">Leaf</tissue>
    </source>
</reference>
<feature type="transmembrane region" description="Helical" evidence="1">
    <location>
        <begin position="22"/>
        <end position="43"/>
    </location>
</feature>
<dbReference type="AlphaFoldDB" id="A0A2P2Q8H2"/>
<keyword evidence="1" id="KW-0472">Membrane</keyword>
<accession>A0A2P2Q8H2</accession>
<keyword evidence="1" id="KW-1133">Transmembrane helix</keyword>